<dbReference type="EMBL" id="KE525352">
    <property type="protein sequence ID" value="KFB51437.1"/>
    <property type="molecule type" value="Genomic_DNA"/>
</dbReference>
<accession>A0A084WMJ3</accession>
<evidence type="ECO:0000313" key="2">
    <source>
        <dbReference type="EMBL" id="KFB51437.1"/>
    </source>
</evidence>
<proteinExistence type="predicted"/>
<gene>
    <name evidence="2" type="ORF">ZHAS_00019917</name>
</gene>
<sequence length="57" mass="6514">MMRPDTTELRKKKNAPAREDPEKRLGGNCRIIAEMSVEGRKYPTEGHGRVLIRYISG</sequence>
<protein>
    <submittedName>
        <fullName evidence="2 3">Uncharacterized protein</fullName>
    </submittedName>
</protein>
<evidence type="ECO:0000313" key="4">
    <source>
        <dbReference type="Proteomes" id="UP000030765"/>
    </source>
</evidence>
<keyword evidence="4" id="KW-1185">Reference proteome</keyword>
<evidence type="ECO:0000313" key="3">
    <source>
        <dbReference type="EnsemblMetazoa" id="ASIC019917-PA"/>
    </source>
</evidence>
<organism evidence="2">
    <name type="scientific">Anopheles sinensis</name>
    <name type="common">Mosquito</name>
    <dbReference type="NCBI Taxonomy" id="74873"/>
    <lineage>
        <taxon>Eukaryota</taxon>
        <taxon>Metazoa</taxon>
        <taxon>Ecdysozoa</taxon>
        <taxon>Arthropoda</taxon>
        <taxon>Hexapoda</taxon>
        <taxon>Insecta</taxon>
        <taxon>Pterygota</taxon>
        <taxon>Neoptera</taxon>
        <taxon>Endopterygota</taxon>
        <taxon>Diptera</taxon>
        <taxon>Nematocera</taxon>
        <taxon>Culicoidea</taxon>
        <taxon>Culicidae</taxon>
        <taxon>Anophelinae</taxon>
        <taxon>Anopheles</taxon>
    </lineage>
</organism>
<dbReference type="EMBL" id="ATLV01024467">
    <property type="status" value="NOT_ANNOTATED_CDS"/>
    <property type="molecule type" value="Genomic_DNA"/>
</dbReference>
<reference evidence="2 4" key="1">
    <citation type="journal article" date="2014" name="BMC Genomics">
        <title>Genome sequence of Anopheles sinensis provides insight into genetics basis of mosquito competence for malaria parasites.</title>
        <authorList>
            <person name="Zhou D."/>
            <person name="Zhang D."/>
            <person name="Ding G."/>
            <person name="Shi L."/>
            <person name="Hou Q."/>
            <person name="Ye Y."/>
            <person name="Xu Y."/>
            <person name="Zhou H."/>
            <person name="Xiong C."/>
            <person name="Li S."/>
            <person name="Yu J."/>
            <person name="Hong S."/>
            <person name="Yu X."/>
            <person name="Zou P."/>
            <person name="Chen C."/>
            <person name="Chang X."/>
            <person name="Wang W."/>
            <person name="Lv Y."/>
            <person name="Sun Y."/>
            <person name="Ma L."/>
            <person name="Shen B."/>
            <person name="Zhu C."/>
        </authorList>
    </citation>
    <scope>NUCLEOTIDE SEQUENCE [LARGE SCALE GENOMIC DNA]</scope>
</reference>
<reference evidence="3" key="2">
    <citation type="submission" date="2020-05" db="UniProtKB">
        <authorList>
            <consortium name="EnsemblMetazoa"/>
        </authorList>
    </citation>
    <scope>IDENTIFICATION</scope>
</reference>
<dbReference type="AlphaFoldDB" id="A0A084WMJ3"/>
<name>A0A084WMJ3_ANOSI</name>
<evidence type="ECO:0000256" key="1">
    <source>
        <dbReference type="SAM" id="MobiDB-lite"/>
    </source>
</evidence>
<feature type="region of interest" description="Disordered" evidence="1">
    <location>
        <begin position="1"/>
        <end position="24"/>
    </location>
</feature>
<dbReference type="EnsemblMetazoa" id="ASIC019917-RA">
    <property type="protein sequence ID" value="ASIC019917-PA"/>
    <property type="gene ID" value="ASIC019917"/>
</dbReference>
<dbReference type="Proteomes" id="UP000030765">
    <property type="component" value="Unassembled WGS sequence"/>
</dbReference>
<dbReference type="VEuPathDB" id="VectorBase:ASIC019917"/>